<evidence type="ECO:0008006" key="2">
    <source>
        <dbReference type="Google" id="ProtNLM"/>
    </source>
</evidence>
<proteinExistence type="predicted"/>
<feature type="non-terminal residue" evidence="1">
    <location>
        <position position="122"/>
    </location>
</feature>
<reference evidence="1" key="1">
    <citation type="journal article" date="2019" name="Sci. Rep.">
        <title>Draft genome of Tanacetum cinerariifolium, the natural source of mosquito coil.</title>
        <authorList>
            <person name="Yamashiro T."/>
            <person name="Shiraishi A."/>
            <person name="Satake H."/>
            <person name="Nakayama K."/>
        </authorList>
    </citation>
    <scope>NUCLEOTIDE SEQUENCE</scope>
</reference>
<accession>A0A699KJK3</accession>
<organism evidence="1">
    <name type="scientific">Tanacetum cinerariifolium</name>
    <name type="common">Dalmatian daisy</name>
    <name type="synonym">Chrysanthemum cinerariifolium</name>
    <dbReference type="NCBI Taxonomy" id="118510"/>
    <lineage>
        <taxon>Eukaryota</taxon>
        <taxon>Viridiplantae</taxon>
        <taxon>Streptophyta</taxon>
        <taxon>Embryophyta</taxon>
        <taxon>Tracheophyta</taxon>
        <taxon>Spermatophyta</taxon>
        <taxon>Magnoliopsida</taxon>
        <taxon>eudicotyledons</taxon>
        <taxon>Gunneridae</taxon>
        <taxon>Pentapetalae</taxon>
        <taxon>asterids</taxon>
        <taxon>campanulids</taxon>
        <taxon>Asterales</taxon>
        <taxon>Asteraceae</taxon>
        <taxon>Asteroideae</taxon>
        <taxon>Anthemideae</taxon>
        <taxon>Anthemidinae</taxon>
        <taxon>Tanacetum</taxon>
    </lineage>
</organism>
<name>A0A699KJK3_TANCI</name>
<protein>
    <recommendedName>
        <fullName evidence="2">Zinc finger, CCHC-type</fullName>
    </recommendedName>
</protein>
<dbReference type="AlphaFoldDB" id="A0A699KJK3"/>
<dbReference type="EMBL" id="BKCJ010518974">
    <property type="protein sequence ID" value="GFA94326.1"/>
    <property type="molecule type" value="Genomic_DNA"/>
</dbReference>
<gene>
    <name evidence="1" type="ORF">Tci_666298</name>
</gene>
<sequence>MYISATHNAITEDVSKDRAPMLVAGSYVIVPQVPPTDSNQCCPEETKLETYSNVDENTKKRIDAKAEAVYIILTGIDNDIYSTTNGYANAKQMWIVVEHLMQGENINEQDVKTNLYWAHHGM</sequence>
<evidence type="ECO:0000313" key="1">
    <source>
        <dbReference type="EMBL" id="GFA94326.1"/>
    </source>
</evidence>
<comment type="caution">
    <text evidence="1">The sequence shown here is derived from an EMBL/GenBank/DDBJ whole genome shotgun (WGS) entry which is preliminary data.</text>
</comment>